<dbReference type="RefSeq" id="XP_007407998.1">
    <property type="nucleotide sequence ID" value="XM_007407936.1"/>
</dbReference>
<keyword evidence="3" id="KW-1185">Reference proteome</keyword>
<dbReference type="Proteomes" id="UP000001072">
    <property type="component" value="Unassembled WGS sequence"/>
</dbReference>
<evidence type="ECO:0000256" key="1">
    <source>
        <dbReference type="SAM" id="MobiDB-lite"/>
    </source>
</evidence>
<dbReference type="AlphaFoldDB" id="F4RF03"/>
<name>F4RF03_MELLP</name>
<dbReference type="OrthoDB" id="10594193at2759"/>
<dbReference type="GeneID" id="18922301"/>
<evidence type="ECO:0000313" key="2">
    <source>
        <dbReference type="EMBL" id="EGG09024.1"/>
    </source>
</evidence>
<gene>
    <name evidence="2" type="ORF">MELLADRAFT_104532</name>
</gene>
<dbReference type="VEuPathDB" id="FungiDB:MELLADRAFT_104532"/>
<dbReference type="KEGG" id="mlr:MELLADRAFT_104532"/>
<dbReference type="HOGENOM" id="CLU_495290_0_0_1"/>
<feature type="region of interest" description="Disordered" evidence="1">
    <location>
        <begin position="516"/>
        <end position="540"/>
    </location>
</feature>
<organism evidence="3">
    <name type="scientific">Melampsora larici-populina (strain 98AG31 / pathotype 3-4-7)</name>
    <name type="common">Poplar leaf rust fungus</name>
    <dbReference type="NCBI Taxonomy" id="747676"/>
    <lineage>
        <taxon>Eukaryota</taxon>
        <taxon>Fungi</taxon>
        <taxon>Dikarya</taxon>
        <taxon>Basidiomycota</taxon>
        <taxon>Pucciniomycotina</taxon>
        <taxon>Pucciniomycetes</taxon>
        <taxon>Pucciniales</taxon>
        <taxon>Melampsoraceae</taxon>
        <taxon>Melampsora</taxon>
    </lineage>
</organism>
<dbReference type="EMBL" id="GL883099">
    <property type="protein sequence ID" value="EGG09024.1"/>
    <property type="molecule type" value="Genomic_DNA"/>
</dbReference>
<evidence type="ECO:0000313" key="3">
    <source>
        <dbReference type="Proteomes" id="UP000001072"/>
    </source>
</evidence>
<sequence>MITTTEIGPPPVTNGWVMPALNGAHSETGVIASCAANKVIRKNSLLKTLAAELSEAFNSLYQKQFPSNNCYICPAHMFTDTHIWKIIKNFEQLQNGTPLRLIFGSEPIKGTYSMIDSALAKWAELEDFCAYLLDSKACAEKVAISAAKREANKKANPDGSDLKWKRTTYPNKKETTKGVSRLNTVSSKDQVQYKSMSQTPIGISQSATRTVKKKVPPYAFQINHVRRTKTHVNHSKIRSAVNSLPKHDLQPQLPLSILNSNVNTLDQNVLQPRVPHSNVNSTVNSLTKEVLQPRLPQGVTNTRTHPSFNSLNVPNVESHTFGYPSIVSPSRSNLSKQPMLLNAPWNCIVSHPIPEPQMRANRENEDPFGLSHSNGFRTPNLLQNSKDPLECYVELPGQQLNGYLQDGHSVSNNSHEFLTSNTRQFQNTPEQISGVVFGDNQHFIINDQRNIPNTDELSGPQIMGQLENEHQACDHQAINNNRHETHSLLRYPQYPPHHPQAGKSWGNPNGTECQSFGFPPFAGYPESSHTPKQKYHSPTWGGHAIGTEMI</sequence>
<dbReference type="InParanoid" id="F4RF03"/>
<accession>F4RF03</accession>
<reference evidence="3" key="1">
    <citation type="journal article" date="2011" name="Proc. Natl. Acad. Sci. U.S.A.">
        <title>Obligate biotrophy features unraveled by the genomic analysis of rust fungi.</title>
        <authorList>
            <person name="Duplessis S."/>
            <person name="Cuomo C.A."/>
            <person name="Lin Y.-C."/>
            <person name="Aerts A."/>
            <person name="Tisserant E."/>
            <person name="Veneault-Fourrey C."/>
            <person name="Joly D.L."/>
            <person name="Hacquard S."/>
            <person name="Amselem J."/>
            <person name="Cantarel B.L."/>
            <person name="Chiu R."/>
            <person name="Coutinho P.M."/>
            <person name="Feau N."/>
            <person name="Field M."/>
            <person name="Frey P."/>
            <person name="Gelhaye E."/>
            <person name="Goldberg J."/>
            <person name="Grabherr M.G."/>
            <person name="Kodira C.D."/>
            <person name="Kohler A."/>
            <person name="Kuees U."/>
            <person name="Lindquist E.A."/>
            <person name="Lucas S.M."/>
            <person name="Mago R."/>
            <person name="Mauceli E."/>
            <person name="Morin E."/>
            <person name="Murat C."/>
            <person name="Pangilinan J.L."/>
            <person name="Park R."/>
            <person name="Pearson M."/>
            <person name="Quesneville H."/>
            <person name="Rouhier N."/>
            <person name="Sakthikumar S."/>
            <person name="Salamov A.A."/>
            <person name="Schmutz J."/>
            <person name="Selles B."/>
            <person name="Shapiro H."/>
            <person name="Tanguay P."/>
            <person name="Tuskan G.A."/>
            <person name="Henrissat B."/>
            <person name="Van de Peer Y."/>
            <person name="Rouze P."/>
            <person name="Ellis J.G."/>
            <person name="Dodds P.N."/>
            <person name="Schein J.E."/>
            <person name="Zhong S."/>
            <person name="Hamelin R.C."/>
            <person name="Grigoriev I.V."/>
            <person name="Szabo L.J."/>
            <person name="Martin F."/>
        </authorList>
    </citation>
    <scope>NUCLEOTIDE SEQUENCE [LARGE SCALE GENOMIC DNA]</scope>
    <source>
        <strain evidence="3">98AG31 / pathotype 3-4-7</strain>
    </source>
</reference>
<protein>
    <submittedName>
        <fullName evidence="2">Uncharacterized protein</fullName>
    </submittedName>
</protein>
<proteinExistence type="predicted"/>